<feature type="domain" description="EAL" evidence="5">
    <location>
        <begin position="992"/>
        <end position="1246"/>
    </location>
</feature>
<dbReference type="NCBIfam" id="TIGR00229">
    <property type="entry name" value="sensory_box"/>
    <property type="match status" value="2"/>
</dbReference>
<evidence type="ECO:0000259" key="3">
    <source>
        <dbReference type="PROSITE" id="PS50112"/>
    </source>
</evidence>
<evidence type="ECO:0000259" key="5">
    <source>
        <dbReference type="PROSITE" id="PS50883"/>
    </source>
</evidence>
<dbReference type="KEGG" id="rhy:RD110_00190"/>
<dbReference type="SMART" id="SM00086">
    <property type="entry name" value="PAC"/>
    <property type="match status" value="2"/>
</dbReference>
<dbReference type="InterPro" id="IPR043128">
    <property type="entry name" value="Rev_trsase/Diguanyl_cyclase"/>
</dbReference>
<dbReference type="SUPFAM" id="SSF141868">
    <property type="entry name" value="EAL domain-like"/>
    <property type="match status" value="1"/>
</dbReference>
<protein>
    <recommendedName>
        <fullName evidence="9">Diguanylate cyclase</fullName>
    </recommendedName>
</protein>
<feature type="domain" description="PAS" evidence="3">
    <location>
        <begin position="690"/>
        <end position="738"/>
    </location>
</feature>
<dbReference type="Gene3D" id="3.30.450.40">
    <property type="match status" value="2"/>
</dbReference>
<gene>
    <name evidence="7" type="ORF">RD110_00190</name>
</gene>
<dbReference type="InterPro" id="IPR000160">
    <property type="entry name" value="GGDEF_dom"/>
</dbReference>
<dbReference type="Pfam" id="PF13185">
    <property type="entry name" value="GAF_2"/>
    <property type="match status" value="2"/>
</dbReference>
<dbReference type="Gene3D" id="3.20.20.450">
    <property type="entry name" value="EAL domain"/>
    <property type="match status" value="1"/>
</dbReference>
<dbReference type="CDD" id="cd01948">
    <property type="entry name" value="EAL"/>
    <property type="match status" value="1"/>
</dbReference>
<dbReference type="EMBL" id="CP019236">
    <property type="protein sequence ID" value="APW40367.1"/>
    <property type="molecule type" value="Genomic_DNA"/>
</dbReference>
<dbReference type="GO" id="GO:0071732">
    <property type="term" value="P:cellular response to nitric oxide"/>
    <property type="evidence" value="ECO:0007669"/>
    <property type="project" value="UniProtKB-ARBA"/>
</dbReference>
<reference evidence="7 8" key="1">
    <citation type="submission" date="2017-01" db="EMBL/GenBank/DDBJ databases">
        <authorList>
            <person name="Mah S.A."/>
            <person name="Swanson W.J."/>
            <person name="Moy G.W."/>
            <person name="Vacquier V.D."/>
        </authorList>
    </citation>
    <scope>NUCLEOTIDE SEQUENCE [LARGE SCALE GENOMIC DNA]</scope>
    <source>
        <strain evidence="7 8">DCY110</strain>
    </source>
</reference>
<dbReference type="GO" id="GO:0006355">
    <property type="term" value="P:regulation of DNA-templated transcription"/>
    <property type="evidence" value="ECO:0007669"/>
    <property type="project" value="InterPro"/>
</dbReference>
<dbReference type="InterPro" id="IPR013767">
    <property type="entry name" value="PAS_fold"/>
</dbReference>
<dbReference type="FunFam" id="3.20.20.450:FF:000001">
    <property type="entry name" value="Cyclic di-GMP phosphodiesterase yahA"/>
    <property type="match status" value="1"/>
</dbReference>
<dbReference type="SMART" id="SM00052">
    <property type="entry name" value="EAL"/>
    <property type="match status" value="1"/>
</dbReference>
<dbReference type="InterPro" id="IPR000700">
    <property type="entry name" value="PAS-assoc_C"/>
</dbReference>
<dbReference type="Pfam" id="PF00563">
    <property type="entry name" value="EAL"/>
    <property type="match status" value="1"/>
</dbReference>
<dbReference type="Pfam" id="PF00989">
    <property type="entry name" value="PAS"/>
    <property type="match status" value="1"/>
</dbReference>
<dbReference type="SMART" id="SM00065">
    <property type="entry name" value="GAF"/>
    <property type="match status" value="2"/>
</dbReference>
<dbReference type="Proteomes" id="UP000186609">
    <property type="component" value="Chromosome"/>
</dbReference>
<dbReference type="PROSITE" id="PS50887">
    <property type="entry name" value="GGDEF"/>
    <property type="match status" value="1"/>
</dbReference>
<proteinExistence type="predicted"/>
<accession>A0A1P8K306</accession>
<evidence type="ECO:0000313" key="8">
    <source>
        <dbReference type="Proteomes" id="UP000186609"/>
    </source>
</evidence>
<dbReference type="PANTHER" id="PTHR44757:SF2">
    <property type="entry name" value="BIOFILM ARCHITECTURE MAINTENANCE PROTEIN MBAA"/>
    <property type="match status" value="1"/>
</dbReference>
<comment type="catalytic activity">
    <reaction evidence="1">
        <text>3',3'-c-di-GMP + H2O = 5'-phosphoguanylyl(3'-&gt;5')guanosine + H(+)</text>
        <dbReference type="Rhea" id="RHEA:24902"/>
        <dbReference type="ChEBI" id="CHEBI:15377"/>
        <dbReference type="ChEBI" id="CHEBI:15378"/>
        <dbReference type="ChEBI" id="CHEBI:58754"/>
        <dbReference type="ChEBI" id="CHEBI:58805"/>
        <dbReference type="EC" id="3.1.4.52"/>
    </reaction>
    <physiologicalReaction direction="left-to-right" evidence="1">
        <dbReference type="Rhea" id="RHEA:24903"/>
    </physiologicalReaction>
</comment>
<evidence type="ECO:0008006" key="9">
    <source>
        <dbReference type="Google" id="ProtNLM"/>
    </source>
</evidence>
<dbReference type="Pfam" id="PF00990">
    <property type="entry name" value="GGDEF"/>
    <property type="match status" value="1"/>
</dbReference>
<evidence type="ECO:0000259" key="6">
    <source>
        <dbReference type="PROSITE" id="PS50887"/>
    </source>
</evidence>
<dbReference type="GO" id="GO:0071111">
    <property type="term" value="F:cyclic-guanylate-specific phosphodiesterase activity"/>
    <property type="evidence" value="ECO:0007669"/>
    <property type="project" value="UniProtKB-EC"/>
</dbReference>
<dbReference type="FunFam" id="3.30.70.270:FF:000001">
    <property type="entry name" value="Diguanylate cyclase domain protein"/>
    <property type="match status" value="1"/>
</dbReference>
<dbReference type="Gene3D" id="3.30.450.20">
    <property type="entry name" value="PAS domain"/>
    <property type="match status" value="2"/>
</dbReference>
<dbReference type="NCBIfam" id="TIGR00254">
    <property type="entry name" value="GGDEF"/>
    <property type="match status" value="1"/>
</dbReference>
<name>A0A1P8K306_9BURK</name>
<dbReference type="SMART" id="SM00267">
    <property type="entry name" value="GGDEF"/>
    <property type="match status" value="1"/>
</dbReference>
<evidence type="ECO:0000256" key="2">
    <source>
        <dbReference type="SAM" id="MobiDB-lite"/>
    </source>
</evidence>
<feature type="domain" description="GGDEF" evidence="6">
    <location>
        <begin position="845"/>
        <end position="983"/>
    </location>
</feature>
<dbReference type="PROSITE" id="PS50883">
    <property type="entry name" value="EAL"/>
    <property type="match status" value="1"/>
</dbReference>
<dbReference type="SUPFAM" id="SSF55073">
    <property type="entry name" value="Nucleotide cyclase"/>
    <property type="match status" value="1"/>
</dbReference>
<organism evidence="7 8">
    <name type="scientific">Rhodoferax koreensis</name>
    <dbReference type="NCBI Taxonomy" id="1842727"/>
    <lineage>
        <taxon>Bacteria</taxon>
        <taxon>Pseudomonadati</taxon>
        <taxon>Pseudomonadota</taxon>
        <taxon>Betaproteobacteria</taxon>
        <taxon>Burkholderiales</taxon>
        <taxon>Comamonadaceae</taxon>
        <taxon>Rhodoferax</taxon>
    </lineage>
</organism>
<dbReference type="InterPro" id="IPR035919">
    <property type="entry name" value="EAL_sf"/>
</dbReference>
<evidence type="ECO:0000259" key="4">
    <source>
        <dbReference type="PROSITE" id="PS50113"/>
    </source>
</evidence>
<dbReference type="InterPro" id="IPR001610">
    <property type="entry name" value="PAC"/>
</dbReference>
<feature type="region of interest" description="Disordered" evidence="2">
    <location>
        <begin position="409"/>
        <end position="428"/>
    </location>
</feature>
<dbReference type="InterPro" id="IPR052155">
    <property type="entry name" value="Biofilm_reg_signaling"/>
</dbReference>
<dbReference type="InterPro" id="IPR029787">
    <property type="entry name" value="Nucleotide_cyclase"/>
</dbReference>
<dbReference type="InterPro" id="IPR000014">
    <property type="entry name" value="PAS"/>
</dbReference>
<dbReference type="SUPFAM" id="SSF55785">
    <property type="entry name" value="PYP-like sensor domain (PAS domain)"/>
    <property type="match status" value="2"/>
</dbReference>
<dbReference type="InterPro" id="IPR035965">
    <property type="entry name" value="PAS-like_dom_sf"/>
</dbReference>
<dbReference type="InterPro" id="IPR001633">
    <property type="entry name" value="EAL_dom"/>
</dbReference>
<dbReference type="InterPro" id="IPR003018">
    <property type="entry name" value="GAF"/>
</dbReference>
<evidence type="ECO:0000256" key="1">
    <source>
        <dbReference type="ARBA" id="ARBA00051114"/>
    </source>
</evidence>
<feature type="domain" description="PAC" evidence="4">
    <location>
        <begin position="761"/>
        <end position="813"/>
    </location>
</feature>
<dbReference type="SUPFAM" id="SSF55781">
    <property type="entry name" value="GAF domain-like"/>
    <property type="match status" value="2"/>
</dbReference>
<sequence length="1255" mass="136739">MGPAGTLLGATQQQALTELAAHVASQLAWHEAQAVQARNAQTAATLDAEAWRRVRDIQQELAQVQLDPDVGLETVMGLITERVLLLTGADGSAIDLAEDGELVCRAGAGLVAVHVGMRFAMDTSLAGLSLGRNETVYAPDIEAHPLASPLAVRLMPEVHSLLTTPLRVGNEAIGVLQLQSKKVDAFGLRERSSLATLAESLGGIIQRYRMGQQLRASEQQYRMLFENNPYPMWVAARDSRKLLAVNRAAIVHYGYTEAEFLQMHVRDLWIDVSAQDLEARWNDTPKEEKVLAVPWRHRLKDGSIIDVEISSDAISFNNQAARLVLVHDVTQRRRAERDLARVSRAQHLLSACNEALVRAASEGALLTEICNIAVQIGGYSMAWVGFAQDDAERSIVAVANAGTGADSMKGEPLSWDADTPSGQGPAGRTIRSGEAVIVEDVARDPSFAPWLAQILQSGFRGAASLPLRDGSRTFGLFYLYAPEVVKIGSDEVRLLQQLANDLAFGILHLRAQESQRRLHAAVMKVAAGVSASTGTAFFEQLARNMAEALGAQAGFIVRLMPLPAVDSAGTTPDAAPPRMAHTMAGVLEGRALPNFAFALAGTPCDNLAEVDTCMVSPKLCGMFAGIPSLAGLTARTYVGRRLDSSNGEPAGLLFVLFKEPLQHSEFIFSTMQIFAARAAAELDRQDSDAQIRHQASLLDKAQDAIIVRGIDHRVLYWNQSAARLYGWTAEEVVGRSLVNLLYGDPSRFEFANQAVIEQGEWHGEIAQVRKDGSELMVEARWTLVRDANDQPHSIFAINTDITQRKATEDEIHKLAFFDALTQLPNRQLLTDRLRHALSSCARNGRGGALLFIDLDNFKTLNDTLGHDRGDLLLQQVARRLAACVRQMDTVARLGGDEFVVILEDLGEDTQEIGVRAKAIGEKILQTLSAAYQLEGNEHQSTCSIGITRFTGQVDSVGELLKQADIAMYQAKAAGRNTVRFFDPGLQAAVTARASLEADMRLALAQDEFFLHYQPQIDAQGLCTGVEALVRWHHPLRGTVSPAEFIPVAEETGLILEIGRQVLQQACGLLASWAGDEHTAHLSLAVNVSSRQFKHADFVQQVCDTLARSGADPSRLKLELTESLLVDDMELIIDKMMVLRAHGVSFSLDDFGTGYSSLAYLRRLPLDQLKIDQSFVRDVLTDPNDAVIARTIIGLGQSLGLNVIAEGVESAEQRDFLLAHGCLAYQGYFFSRPLALPQLEHFLQQAATPVSAPAPL</sequence>
<dbReference type="Pfam" id="PF13426">
    <property type="entry name" value="PAS_9"/>
    <property type="match status" value="1"/>
</dbReference>
<dbReference type="SMART" id="SM00091">
    <property type="entry name" value="PAS"/>
    <property type="match status" value="2"/>
</dbReference>
<keyword evidence="8" id="KW-1185">Reference proteome</keyword>
<dbReference type="CDD" id="cd01949">
    <property type="entry name" value="GGDEF"/>
    <property type="match status" value="1"/>
</dbReference>
<dbReference type="Gene3D" id="3.30.70.270">
    <property type="match status" value="1"/>
</dbReference>
<evidence type="ECO:0000313" key="7">
    <source>
        <dbReference type="EMBL" id="APW40367.1"/>
    </source>
</evidence>
<dbReference type="PROSITE" id="PS50112">
    <property type="entry name" value="PAS"/>
    <property type="match status" value="1"/>
</dbReference>
<dbReference type="STRING" id="1842727.RD110_00190"/>
<dbReference type="PANTHER" id="PTHR44757">
    <property type="entry name" value="DIGUANYLATE CYCLASE DGCP"/>
    <property type="match status" value="1"/>
</dbReference>
<dbReference type="AlphaFoldDB" id="A0A1P8K306"/>
<dbReference type="InterPro" id="IPR029016">
    <property type="entry name" value="GAF-like_dom_sf"/>
</dbReference>
<dbReference type="CDD" id="cd00130">
    <property type="entry name" value="PAS"/>
    <property type="match status" value="2"/>
</dbReference>
<dbReference type="PROSITE" id="PS50113">
    <property type="entry name" value="PAC"/>
    <property type="match status" value="1"/>
</dbReference>